<protein>
    <submittedName>
        <fullName evidence="2">Holin</fullName>
    </submittedName>
</protein>
<evidence type="ECO:0000313" key="3">
    <source>
        <dbReference type="Proteomes" id="UP000274199"/>
    </source>
</evidence>
<dbReference type="NCBIfam" id="TIGR01673">
    <property type="entry name" value="holin_LLH"/>
    <property type="match status" value="1"/>
</dbReference>
<accession>A0A3G3BVI3</accession>
<keyword evidence="1" id="KW-0472">Membrane</keyword>
<organism evidence="2 3">
    <name type="scientific">Bacillus phage vB_BcoS-136</name>
    <dbReference type="NCBI Taxonomy" id="2419619"/>
    <lineage>
        <taxon>Viruses</taxon>
        <taxon>Duplodnaviria</taxon>
        <taxon>Heunggongvirae</taxon>
        <taxon>Uroviricota</taxon>
        <taxon>Caudoviricetes</taxon>
        <taxon>Heleneionescovirinae</taxon>
        <taxon>Kenyattavirus</taxon>
        <taxon>Kenyattavirus kv136</taxon>
    </lineage>
</organism>
<name>A0A3G3BVI3_9CAUD</name>
<keyword evidence="3" id="KW-1185">Reference proteome</keyword>
<evidence type="ECO:0000256" key="1">
    <source>
        <dbReference type="SAM" id="Phobius"/>
    </source>
</evidence>
<proteinExistence type="predicted"/>
<keyword evidence="1" id="KW-0812">Transmembrane</keyword>
<gene>
    <name evidence="2" type="ORF">vBBcoS136_00155</name>
</gene>
<keyword evidence="1" id="KW-1133">Transmembrane helix</keyword>
<reference evidence="2 3" key="1">
    <citation type="submission" date="2018-09" db="EMBL/GenBank/DDBJ databases">
        <title>Comparative Genomic Analysis of Eight Novel Haloalkaliphilic Bacteriophages from Lake Elmenteita, Kenya.</title>
        <authorList>
            <person name="Akhwale J.K."/>
        </authorList>
    </citation>
    <scope>NUCLEOTIDE SEQUENCE [LARGE SCALE GENOMIC DNA]</scope>
</reference>
<feature type="transmembrane region" description="Helical" evidence="1">
    <location>
        <begin position="6"/>
        <end position="24"/>
    </location>
</feature>
<dbReference type="Pfam" id="PF09682">
    <property type="entry name" value="Phage_holin_6_1"/>
    <property type="match status" value="1"/>
</dbReference>
<dbReference type="Proteomes" id="UP000274199">
    <property type="component" value="Segment"/>
</dbReference>
<dbReference type="InterPro" id="IPR010026">
    <property type="entry name" value="Phage_holin_LL-H"/>
</dbReference>
<sequence length="111" mass="12517">MESLQLELVNLFMGVLVALVGVVSRKLVSFLNEKGAVAKLEKNKEHVKVVVNAIEQTYHNLKGEEKLNVAKIELVKLMQEKGIKISEREIDLLIEAMVKEMKDSTKEELGK</sequence>
<dbReference type="EMBL" id="MH884508">
    <property type="protein sequence ID" value="AYP68269.1"/>
    <property type="molecule type" value="Genomic_DNA"/>
</dbReference>
<evidence type="ECO:0000313" key="2">
    <source>
        <dbReference type="EMBL" id="AYP68269.1"/>
    </source>
</evidence>